<evidence type="ECO:0000313" key="3">
    <source>
        <dbReference type="Proteomes" id="UP001232001"/>
    </source>
</evidence>
<dbReference type="Pfam" id="PF09537">
    <property type="entry name" value="DUF2383"/>
    <property type="match status" value="1"/>
</dbReference>
<feature type="domain" description="DUF2383" evidence="1">
    <location>
        <begin position="8"/>
        <end position="117"/>
    </location>
</feature>
<accession>A0ABY8L2R1</accession>
<dbReference type="RefSeq" id="WP_279651261.1">
    <property type="nucleotide sequence ID" value="NZ_CP122539.1"/>
</dbReference>
<dbReference type="InterPro" id="IPR016920">
    <property type="entry name" value="UCP029477"/>
</dbReference>
<dbReference type="InterPro" id="IPR012347">
    <property type="entry name" value="Ferritin-like"/>
</dbReference>
<evidence type="ECO:0000313" key="2">
    <source>
        <dbReference type="EMBL" id="WGH75376.1"/>
    </source>
</evidence>
<proteinExistence type="predicted"/>
<dbReference type="Gene3D" id="1.20.1260.10">
    <property type="match status" value="1"/>
</dbReference>
<dbReference type="SUPFAM" id="SSF47240">
    <property type="entry name" value="Ferritin-like"/>
    <property type="match status" value="1"/>
</dbReference>
<keyword evidence="3" id="KW-1185">Reference proteome</keyword>
<gene>
    <name evidence="2" type="ORF">P8625_15080</name>
</gene>
<name>A0ABY8L2R1_9FLAO</name>
<dbReference type="PIRSF" id="PIRSF029477">
    <property type="entry name" value="UCP029477"/>
    <property type="match status" value="1"/>
</dbReference>
<dbReference type="EMBL" id="CP122539">
    <property type="protein sequence ID" value="WGH75376.1"/>
    <property type="molecule type" value="Genomic_DNA"/>
</dbReference>
<dbReference type="InterPro" id="IPR019052">
    <property type="entry name" value="DUF2383"/>
</dbReference>
<organism evidence="2 3">
    <name type="scientific">Tenacibaculum tangerinum</name>
    <dbReference type="NCBI Taxonomy" id="3038772"/>
    <lineage>
        <taxon>Bacteria</taxon>
        <taxon>Pseudomonadati</taxon>
        <taxon>Bacteroidota</taxon>
        <taxon>Flavobacteriia</taxon>
        <taxon>Flavobacteriales</taxon>
        <taxon>Flavobacteriaceae</taxon>
        <taxon>Tenacibaculum</taxon>
    </lineage>
</organism>
<protein>
    <submittedName>
        <fullName evidence="2">PA2169 family four-helix-bundle protein</fullName>
    </submittedName>
</protein>
<sequence length="150" mass="17403">MGIFSESTENKFNDLLEKAYDAEKGFKKAAENVENSSLQRFFNQKAEERQVFRSELRNELRSNGLEINEEDGSVAGTIHRAWMDTKAFFSFDNEESMLEEVRNGEKAALEDYEDLLEDNNLPTSTVNVLRKQRNAIESSYNRADYLEDIR</sequence>
<dbReference type="InterPro" id="IPR011971">
    <property type="entry name" value="CHP02284"/>
</dbReference>
<dbReference type="Proteomes" id="UP001232001">
    <property type="component" value="Chromosome"/>
</dbReference>
<reference evidence="2 3" key="1">
    <citation type="submission" date="2023-04" db="EMBL/GenBank/DDBJ databases">
        <title>Tenacibaculum tangerinum sp. nov., isolated from sea tidal flat of South Korea.</title>
        <authorList>
            <person name="Lee S.H."/>
            <person name="Kim J.-J."/>
        </authorList>
    </citation>
    <scope>NUCLEOTIDE SEQUENCE [LARGE SCALE GENOMIC DNA]</scope>
    <source>
        <strain evidence="2 3">GRR-S3-23</strain>
    </source>
</reference>
<evidence type="ECO:0000259" key="1">
    <source>
        <dbReference type="Pfam" id="PF09537"/>
    </source>
</evidence>
<dbReference type="InterPro" id="IPR009078">
    <property type="entry name" value="Ferritin-like_SF"/>
</dbReference>
<dbReference type="NCBIfam" id="TIGR02284">
    <property type="entry name" value="PA2169 family four-helix-bundle protein"/>
    <property type="match status" value="1"/>
</dbReference>